<evidence type="ECO:0000313" key="2">
    <source>
        <dbReference type="Proteomes" id="UP000409037"/>
    </source>
</evidence>
<dbReference type="Proteomes" id="UP000409037">
    <property type="component" value="Unassembled WGS sequence"/>
</dbReference>
<evidence type="ECO:0000313" key="1">
    <source>
        <dbReference type="EMBL" id="VVO12146.1"/>
    </source>
</evidence>
<dbReference type="AlphaFoldDB" id="A0A5E7D526"/>
<organism evidence="1 2">
    <name type="scientific">Pseudomonas fluorescens</name>
    <dbReference type="NCBI Taxonomy" id="294"/>
    <lineage>
        <taxon>Bacteria</taxon>
        <taxon>Pseudomonadati</taxon>
        <taxon>Pseudomonadota</taxon>
        <taxon>Gammaproteobacteria</taxon>
        <taxon>Pseudomonadales</taxon>
        <taxon>Pseudomonadaceae</taxon>
        <taxon>Pseudomonas</taxon>
    </lineage>
</organism>
<protein>
    <submittedName>
        <fullName evidence="1">Uncharacterized protein</fullName>
    </submittedName>
</protein>
<sequence length="188" mass="20675">MRFNQGGIQFRQQAVTARRDCHYLQYQAECPSGETPLKEPAARLQPLIVTANLVIKRRFTMALAAPDVGDTPTTGSSTEIVVRLSTLEKGRLEVRVPDSADLFLTGVVYAILGEDEEAPEWSGGDDGISAGTWNYDIEDFQRVPGLKVFIPENVLKPYTGQTVTLRYQTIGESSLAMSSSPVTLRIEP</sequence>
<accession>A0A5E7D526</accession>
<dbReference type="EMBL" id="CABVHU010000008">
    <property type="protein sequence ID" value="VVO12146.1"/>
    <property type="molecule type" value="Genomic_DNA"/>
</dbReference>
<dbReference type="RefSeq" id="WP_150798966.1">
    <property type="nucleotide sequence ID" value="NZ_CABVHU010000008.1"/>
</dbReference>
<proteinExistence type="predicted"/>
<name>A0A5E7D526_PSEFL</name>
<gene>
    <name evidence="1" type="ORF">PS833_03520</name>
</gene>
<reference evidence="1 2" key="1">
    <citation type="submission" date="2019-09" db="EMBL/GenBank/DDBJ databases">
        <authorList>
            <person name="Chandra G."/>
            <person name="Truman W A."/>
        </authorList>
    </citation>
    <scope>NUCLEOTIDE SEQUENCE [LARGE SCALE GENOMIC DNA]</scope>
    <source>
        <strain evidence="1">PS833</strain>
    </source>
</reference>